<sequence length="80" mass="9336">MMDQSLCLKHTTMKKLLKKRRKKLNLLKDVRIEDLFVFGIKVIVTSKIETLKSDITIHIGVVVAKDVKPRHLHMRQKMGN</sequence>
<accession>A0ACB0Z388</accession>
<protein>
    <submittedName>
        <fullName evidence="1">Uncharacterized protein</fullName>
    </submittedName>
</protein>
<dbReference type="Proteomes" id="UP001497535">
    <property type="component" value="Unassembled WGS sequence"/>
</dbReference>
<dbReference type="EMBL" id="CAVMJV010000023">
    <property type="protein sequence ID" value="CAK5073442.1"/>
    <property type="molecule type" value="Genomic_DNA"/>
</dbReference>
<organism evidence="1 2">
    <name type="scientific">Meloidogyne enterolobii</name>
    <name type="common">Root-knot nematode worm</name>
    <name type="synonym">Meloidogyne mayaguensis</name>
    <dbReference type="NCBI Taxonomy" id="390850"/>
    <lineage>
        <taxon>Eukaryota</taxon>
        <taxon>Metazoa</taxon>
        <taxon>Ecdysozoa</taxon>
        <taxon>Nematoda</taxon>
        <taxon>Chromadorea</taxon>
        <taxon>Rhabditida</taxon>
        <taxon>Tylenchina</taxon>
        <taxon>Tylenchomorpha</taxon>
        <taxon>Tylenchoidea</taxon>
        <taxon>Meloidogynidae</taxon>
        <taxon>Meloidogyninae</taxon>
        <taxon>Meloidogyne</taxon>
    </lineage>
</organism>
<comment type="caution">
    <text evidence="1">The sequence shown here is derived from an EMBL/GenBank/DDBJ whole genome shotgun (WGS) entry which is preliminary data.</text>
</comment>
<name>A0ACB0Z388_MELEN</name>
<proteinExistence type="predicted"/>
<evidence type="ECO:0000313" key="1">
    <source>
        <dbReference type="EMBL" id="CAK5073442.1"/>
    </source>
</evidence>
<reference evidence="1" key="1">
    <citation type="submission" date="2023-11" db="EMBL/GenBank/DDBJ databases">
        <authorList>
            <person name="Poullet M."/>
        </authorList>
    </citation>
    <scope>NUCLEOTIDE SEQUENCE</scope>
    <source>
        <strain evidence="1">E1834</strain>
    </source>
</reference>
<evidence type="ECO:0000313" key="2">
    <source>
        <dbReference type="Proteomes" id="UP001497535"/>
    </source>
</evidence>
<gene>
    <name evidence="1" type="ORF">MENTE1834_LOCUS20113</name>
</gene>
<keyword evidence="2" id="KW-1185">Reference proteome</keyword>